<name>A0ABW5Z1T7_9SPHI</name>
<organism evidence="1 2">
    <name type="scientific">Sphingobacterium anhuiense</name>
    <dbReference type="NCBI Taxonomy" id="493780"/>
    <lineage>
        <taxon>Bacteria</taxon>
        <taxon>Pseudomonadati</taxon>
        <taxon>Bacteroidota</taxon>
        <taxon>Sphingobacteriia</taxon>
        <taxon>Sphingobacteriales</taxon>
        <taxon>Sphingobacteriaceae</taxon>
        <taxon>Sphingobacterium</taxon>
    </lineage>
</organism>
<reference evidence="2" key="1">
    <citation type="journal article" date="2019" name="Int. J. Syst. Evol. Microbiol.">
        <title>The Global Catalogue of Microorganisms (GCM) 10K type strain sequencing project: providing services to taxonomists for standard genome sequencing and annotation.</title>
        <authorList>
            <consortium name="The Broad Institute Genomics Platform"/>
            <consortium name="The Broad Institute Genome Sequencing Center for Infectious Disease"/>
            <person name="Wu L."/>
            <person name="Ma J."/>
        </authorList>
    </citation>
    <scope>NUCLEOTIDE SEQUENCE [LARGE SCALE GENOMIC DNA]</scope>
    <source>
        <strain evidence="2">KCTC 22209</strain>
    </source>
</reference>
<comment type="caution">
    <text evidence="1">The sequence shown here is derived from an EMBL/GenBank/DDBJ whole genome shotgun (WGS) entry which is preliminary data.</text>
</comment>
<evidence type="ECO:0000313" key="1">
    <source>
        <dbReference type="EMBL" id="MFD2905837.1"/>
    </source>
</evidence>
<gene>
    <name evidence="1" type="ORF">ACFS6I_18055</name>
</gene>
<protein>
    <submittedName>
        <fullName evidence="1">Uncharacterized protein</fullName>
    </submittedName>
</protein>
<evidence type="ECO:0000313" key="2">
    <source>
        <dbReference type="Proteomes" id="UP001597509"/>
    </source>
</evidence>
<dbReference type="EMBL" id="JBHUPE010000007">
    <property type="protein sequence ID" value="MFD2905837.1"/>
    <property type="molecule type" value="Genomic_DNA"/>
</dbReference>
<keyword evidence="2" id="KW-1185">Reference proteome</keyword>
<dbReference type="Proteomes" id="UP001597509">
    <property type="component" value="Unassembled WGS sequence"/>
</dbReference>
<sequence length="95" mass="10832">MVNDGGFTYFATGGNAPLTQQICISNRQFHLMPRQYHVDLGNNQFIHEVPMARMEKMKMTGREIRRSCKIIRWTGDITLFLLSDAAVIVARYAAP</sequence>
<accession>A0ABW5Z1T7</accession>
<proteinExistence type="predicted"/>
<dbReference type="RefSeq" id="WP_380922699.1">
    <property type="nucleotide sequence ID" value="NZ_JBHUPE010000007.1"/>
</dbReference>